<evidence type="ECO:0000256" key="1">
    <source>
        <dbReference type="SAM" id="Phobius"/>
    </source>
</evidence>
<feature type="transmembrane region" description="Helical" evidence="1">
    <location>
        <begin position="106"/>
        <end position="128"/>
    </location>
</feature>
<feature type="transmembrane region" description="Helical" evidence="1">
    <location>
        <begin position="140"/>
        <end position="168"/>
    </location>
</feature>
<keyword evidence="1" id="KW-0812">Transmembrane</keyword>
<evidence type="ECO:0000313" key="3">
    <source>
        <dbReference type="Proteomes" id="UP001165079"/>
    </source>
</evidence>
<keyword evidence="1" id="KW-0472">Membrane</keyword>
<evidence type="ECO:0000313" key="2">
    <source>
        <dbReference type="EMBL" id="GLZ77301.1"/>
    </source>
</evidence>
<keyword evidence="3" id="KW-1185">Reference proteome</keyword>
<organism evidence="2 3">
    <name type="scientific">Actinorhabdospora filicis</name>
    <dbReference type="NCBI Taxonomy" id="1785913"/>
    <lineage>
        <taxon>Bacteria</taxon>
        <taxon>Bacillati</taxon>
        <taxon>Actinomycetota</taxon>
        <taxon>Actinomycetes</taxon>
        <taxon>Micromonosporales</taxon>
        <taxon>Micromonosporaceae</taxon>
        <taxon>Actinorhabdospora</taxon>
    </lineage>
</organism>
<gene>
    <name evidence="2" type="ORF">Afil01_21080</name>
</gene>
<name>A0A9W6W999_9ACTN</name>
<feature type="transmembrane region" description="Helical" evidence="1">
    <location>
        <begin position="65"/>
        <end position="85"/>
    </location>
</feature>
<proteinExistence type="predicted"/>
<keyword evidence="1" id="KW-1133">Transmembrane helix</keyword>
<accession>A0A9W6W999</accession>
<dbReference type="EMBL" id="BSTX01000001">
    <property type="protein sequence ID" value="GLZ77301.1"/>
    <property type="molecule type" value="Genomic_DNA"/>
</dbReference>
<dbReference type="AlphaFoldDB" id="A0A9W6W999"/>
<dbReference type="RefSeq" id="WP_285662427.1">
    <property type="nucleotide sequence ID" value="NZ_BSTX01000001.1"/>
</dbReference>
<sequence>MATLTAPAKPAAAKPATARPVPRWANRLAHAVPFMVLPSGVWRILLVAGVPLLAGDEPMHWWEYFYIPTLSLVTEGLGLLTLGLVRPWGERVPRWVPWLRGRTIPRPVAVVPAVLGGIGVLVFCWWALGGHGPGFHGSAWQLGILYACYAPLLLWGPAVLVLTAAYWVRRRPS</sequence>
<dbReference type="Proteomes" id="UP001165079">
    <property type="component" value="Unassembled WGS sequence"/>
</dbReference>
<comment type="caution">
    <text evidence="2">The sequence shown here is derived from an EMBL/GenBank/DDBJ whole genome shotgun (WGS) entry which is preliminary data.</text>
</comment>
<feature type="transmembrane region" description="Helical" evidence="1">
    <location>
        <begin position="28"/>
        <end position="53"/>
    </location>
</feature>
<reference evidence="2" key="1">
    <citation type="submission" date="2023-03" db="EMBL/GenBank/DDBJ databases">
        <title>Actinorhabdospora filicis NBRC 111898.</title>
        <authorList>
            <person name="Ichikawa N."/>
            <person name="Sato H."/>
            <person name="Tonouchi N."/>
        </authorList>
    </citation>
    <scope>NUCLEOTIDE SEQUENCE</scope>
    <source>
        <strain evidence="2">NBRC 111898</strain>
    </source>
</reference>
<protein>
    <submittedName>
        <fullName evidence="2">Uncharacterized protein</fullName>
    </submittedName>
</protein>